<proteinExistence type="predicted"/>
<comment type="caution">
    <text evidence="2">The sequence shown here is derived from an EMBL/GenBank/DDBJ whole genome shotgun (WGS) entry which is preliminary data.</text>
</comment>
<evidence type="ECO:0000313" key="3">
    <source>
        <dbReference type="Proteomes" id="UP000029078"/>
    </source>
</evidence>
<keyword evidence="3" id="KW-1185">Reference proteome</keyword>
<dbReference type="Proteomes" id="UP000029078">
    <property type="component" value="Unassembled WGS sequence"/>
</dbReference>
<organism evidence="2 3">
    <name type="scientific">Bifidobacterium ruminantium</name>
    <dbReference type="NCBI Taxonomy" id="78346"/>
    <lineage>
        <taxon>Bacteria</taxon>
        <taxon>Bacillati</taxon>
        <taxon>Actinomycetota</taxon>
        <taxon>Actinomycetes</taxon>
        <taxon>Bifidobacteriales</taxon>
        <taxon>Bifidobacteriaceae</taxon>
        <taxon>Bifidobacterium</taxon>
    </lineage>
</organism>
<evidence type="ECO:0000313" key="2">
    <source>
        <dbReference type="EMBL" id="KFI85247.1"/>
    </source>
</evidence>
<evidence type="ECO:0000256" key="1">
    <source>
        <dbReference type="SAM" id="MobiDB-lite"/>
    </source>
</evidence>
<dbReference type="EMBL" id="JGZL01000018">
    <property type="protein sequence ID" value="KFI85247.1"/>
    <property type="molecule type" value="Genomic_DNA"/>
</dbReference>
<name>A0A087CPP7_BIFRU</name>
<accession>A0A087CPP7</accession>
<dbReference type="AlphaFoldDB" id="A0A087CPP7"/>
<dbReference type="eggNOG" id="ENOG5031VD5">
    <property type="taxonomic scope" value="Bacteria"/>
</dbReference>
<sequence length="442" mass="49658">MEQNNENIQRGHRTLPARSHQSNNGNNPDRHHTSLQDRQPTLAPAFRQGQPAHQPNTQASKNVHPANNKPSMNPVSTHANMHTMSDTYKTQNTQARKQAEMKSSGRGGVRHGATGEEREARIQTIIDYLQQVKTAKACDIARAVGLSINSTICSPLATTIRRGYVQELKDTGLLPHIYCNTPAGNDMASLPTSKRITNKDIIGMPEHVIGVSRIAAALLSPSEQPELYEGMNDDRAYIHDGTAFLVGETLMQSSYRKLTGALKYPNDKARMIIEGYHRQIRNQNEGDAPIDASIARGDAWRYVIPPIIIPNKNQYDKARLAWQGATGYVVDYHKSSDTLLSYHTPDLALVYNTGIAVGYELERSAKSQSEYDRIIQSMMNTYTRDIYDQFIWFAENGYIRNLIQKSIDKYNARDYIQVTIVKPDKHGSWLMSRGIHTINANK</sequence>
<feature type="compositionally biased region" description="Polar residues" evidence="1">
    <location>
        <begin position="68"/>
        <end position="96"/>
    </location>
</feature>
<feature type="region of interest" description="Disordered" evidence="1">
    <location>
        <begin position="1"/>
        <end position="116"/>
    </location>
</feature>
<gene>
    <name evidence="2" type="ORF">BRUM_1911</name>
</gene>
<feature type="compositionally biased region" description="Polar residues" evidence="1">
    <location>
        <begin position="51"/>
        <end position="61"/>
    </location>
</feature>
<protein>
    <submittedName>
        <fullName evidence="2">Uncharacterized protein</fullName>
    </submittedName>
</protein>
<reference evidence="2 3" key="1">
    <citation type="submission" date="2014-03" db="EMBL/GenBank/DDBJ databases">
        <title>Genomics of Bifidobacteria.</title>
        <authorList>
            <person name="Ventura M."/>
            <person name="Milani C."/>
            <person name="Lugli G.A."/>
        </authorList>
    </citation>
    <scope>NUCLEOTIDE SEQUENCE [LARGE SCALE GENOMIC DNA]</scope>
    <source>
        <strain evidence="2 3">LMG 21811</strain>
    </source>
</reference>